<evidence type="ECO:0000313" key="2">
    <source>
        <dbReference type="Proteomes" id="UP000199691"/>
    </source>
</evidence>
<dbReference type="AlphaFoldDB" id="A0A1H0EGM9"/>
<protein>
    <submittedName>
        <fullName evidence="1">Uncharacterized protein</fullName>
    </submittedName>
</protein>
<gene>
    <name evidence="1" type="ORF">SAMN05421507_101362</name>
</gene>
<reference evidence="2" key="1">
    <citation type="submission" date="2016-10" db="EMBL/GenBank/DDBJ databases">
        <authorList>
            <person name="Varghese N."/>
            <person name="Submissions S."/>
        </authorList>
    </citation>
    <scope>NUCLEOTIDE SEQUENCE [LARGE SCALE GENOMIC DNA]</scope>
    <source>
        <strain evidence="2">CGMCC 4.6609</strain>
    </source>
</reference>
<proteinExistence type="predicted"/>
<name>A0A1H0EGM9_9PSEU</name>
<dbReference type="EMBL" id="FNIX01000001">
    <property type="protein sequence ID" value="SDN81512.1"/>
    <property type="molecule type" value="Genomic_DNA"/>
</dbReference>
<dbReference type="RefSeq" id="WP_176959526.1">
    <property type="nucleotide sequence ID" value="NZ_FNIX01000001.1"/>
</dbReference>
<accession>A0A1H0EGM9</accession>
<evidence type="ECO:0000313" key="1">
    <source>
        <dbReference type="EMBL" id="SDN81512.1"/>
    </source>
</evidence>
<keyword evidence="2" id="KW-1185">Reference proteome</keyword>
<organism evidence="1 2">
    <name type="scientific">Lentzea jiangxiensis</name>
    <dbReference type="NCBI Taxonomy" id="641025"/>
    <lineage>
        <taxon>Bacteria</taxon>
        <taxon>Bacillati</taxon>
        <taxon>Actinomycetota</taxon>
        <taxon>Actinomycetes</taxon>
        <taxon>Pseudonocardiales</taxon>
        <taxon>Pseudonocardiaceae</taxon>
        <taxon>Lentzea</taxon>
    </lineage>
</organism>
<sequence>MVVLCKVSKVIQVVLLSFIIGLAAGFLLSQGGESGTQQQALACSELPRTCGVPGRLS</sequence>
<dbReference type="Proteomes" id="UP000199691">
    <property type="component" value="Unassembled WGS sequence"/>
</dbReference>